<gene>
    <name evidence="2" type="ORF">GSI_02909</name>
</gene>
<proteinExistence type="predicted"/>
<dbReference type="PANTHER" id="PTHR10492">
    <property type="match status" value="1"/>
</dbReference>
<evidence type="ECO:0000313" key="3">
    <source>
        <dbReference type="Proteomes" id="UP000230002"/>
    </source>
</evidence>
<feature type="domain" description="Helitron helicase-like" evidence="1">
    <location>
        <begin position="289"/>
        <end position="457"/>
    </location>
</feature>
<reference evidence="2 3" key="1">
    <citation type="journal article" date="2015" name="Sci. Rep.">
        <title>Chromosome-level genome map provides insights into diverse defense mechanisms in the medicinal fungus Ganoderma sinense.</title>
        <authorList>
            <person name="Zhu Y."/>
            <person name="Xu J."/>
            <person name="Sun C."/>
            <person name="Zhou S."/>
            <person name="Xu H."/>
            <person name="Nelson D.R."/>
            <person name="Qian J."/>
            <person name="Song J."/>
            <person name="Luo H."/>
            <person name="Xiang L."/>
            <person name="Li Y."/>
            <person name="Xu Z."/>
            <person name="Ji A."/>
            <person name="Wang L."/>
            <person name="Lu S."/>
            <person name="Hayward A."/>
            <person name="Sun W."/>
            <person name="Li X."/>
            <person name="Schwartz D.C."/>
            <person name="Wang Y."/>
            <person name="Chen S."/>
        </authorList>
    </citation>
    <scope>NUCLEOTIDE SEQUENCE [LARGE SCALE GENOMIC DNA]</scope>
    <source>
        <strain evidence="2 3">ZZ0214-1</strain>
    </source>
</reference>
<dbReference type="PANTHER" id="PTHR10492:SF57">
    <property type="entry name" value="ATP-DEPENDENT DNA HELICASE"/>
    <property type="match status" value="1"/>
</dbReference>
<dbReference type="Pfam" id="PF14214">
    <property type="entry name" value="Helitron_like_N"/>
    <property type="match status" value="1"/>
</dbReference>
<name>A0A2G8SMY5_9APHY</name>
<dbReference type="OrthoDB" id="3366231at2759"/>
<organism evidence="2 3">
    <name type="scientific">Ganoderma sinense ZZ0214-1</name>
    <dbReference type="NCBI Taxonomy" id="1077348"/>
    <lineage>
        <taxon>Eukaryota</taxon>
        <taxon>Fungi</taxon>
        <taxon>Dikarya</taxon>
        <taxon>Basidiomycota</taxon>
        <taxon>Agaricomycotina</taxon>
        <taxon>Agaricomycetes</taxon>
        <taxon>Polyporales</taxon>
        <taxon>Polyporaceae</taxon>
        <taxon>Ganoderma</taxon>
    </lineage>
</organism>
<dbReference type="AlphaFoldDB" id="A0A2G8SMY5"/>
<evidence type="ECO:0000259" key="1">
    <source>
        <dbReference type="Pfam" id="PF14214"/>
    </source>
</evidence>
<evidence type="ECO:0000313" key="2">
    <source>
        <dbReference type="EMBL" id="PIL35121.1"/>
    </source>
</evidence>
<protein>
    <recommendedName>
        <fullName evidence="1">Helitron helicase-like domain-containing protein</fullName>
    </recommendedName>
</protein>
<accession>A0A2G8SMY5</accession>
<dbReference type="InterPro" id="IPR025476">
    <property type="entry name" value="Helitron_helicase-like"/>
</dbReference>
<keyword evidence="3" id="KW-1185">Reference proteome</keyword>
<sequence>MTIGNSDRATWAIGPISTPTLAWGARRAGREHKCSTCGIKLLTGEEAGFCCGPGGSRFSAVPPLPPLPPEYAPFINDPQVSSLSRILNLVFSFASLETTARFGDSNLPGFFAIGGRVYHRIRPTHKDSAVHWLLYDGFQRSKPPHERWANSLPPRWIDAMQAALQAHNPFVQHLRLLSQLDPQDCPEAQLLILDSGASEIAAVMCYENTSQSQIKPRTIAISRTSSDLHTQPTQISITSRLWEPLAYPLFFPAGTLGWGIAGNTDDITDPGMRSRDSEPETTQIWHYRARLLREPRFAIFGRLTNEYVVDMFSRNLEARLKYIRNNQRRIQQDDADLMGIESVADNDNIYLPASFLGSNRWASEQIADSLAIAAMYGAPTFFITMTCNSEWPEIQSQLRPGQEYHDIPVVVCRVFRRKLMLLEKALRSMFPNAGGLLYIIHCVEFQKRGLPHAHILVKYASDCIEPSDVDAVISAEMPANPADAQLVLKFMSHHHPPPNKPAAKYCQRELENGERHCRFNYPKPVIQSTYTDHSGRVHYRRRTDDDAWVVPYNIELLRKFQCHLNVEAANSSHLFQYIFKYIHKGPDRAKFRIFTAHDNAEPIDEIQDYWDARYLSAGEATWRILGFHITRKEPGVTSLPIHLPQRSSHHRQYARRSQDASKTLSLLERYFRRPQGSFSMPDNSLRTFASLSYAEYFAHFRLAKYDASKAATAGYFAEQDFGDGVVIMHVIRR</sequence>
<comment type="caution">
    <text evidence="2">The sequence shown here is derived from an EMBL/GenBank/DDBJ whole genome shotgun (WGS) entry which is preliminary data.</text>
</comment>
<dbReference type="Proteomes" id="UP000230002">
    <property type="component" value="Unassembled WGS sequence"/>
</dbReference>
<dbReference type="EMBL" id="AYKW01000004">
    <property type="protein sequence ID" value="PIL35121.1"/>
    <property type="molecule type" value="Genomic_DNA"/>
</dbReference>
<dbReference type="STRING" id="1077348.A0A2G8SMY5"/>